<evidence type="ECO:0000256" key="5">
    <source>
        <dbReference type="ARBA" id="ARBA00022801"/>
    </source>
</evidence>
<feature type="active site" description="Charge relay system" evidence="7">
    <location>
        <position position="112"/>
    </location>
</feature>
<keyword evidence="12" id="KW-1185">Reference proteome</keyword>
<evidence type="ECO:0000256" key="9">
    <source>
        <dbReference type="SAM" id="SignalP"/>
    </source>
</evidence>
<dbReference type="PROSITE" id="PS50106">
    <property type="entry name" value="PDZ"/>
    <property type="match status" value="2"/>
</dbReference>
<dbReference type="PANTHER" id="PTHR22939:SF129">
    <property type="entry name" value="SERINE PROTEASE HTRA2, MITOCHONDRIAL"/>
    <property type="match status" value="1"/>
</dbReference>
<dbReference type="InterPro" id="IPR009003">
    <property type="entry name" value="Peptidase_S1_PA"/>
</dbReference>
<feature type="binding site" evidence="8">
    <location>
        <position position="142"/>
    </location>
    <ligand>
        <name>substrate</name>
    </ligand>
</feature>
<feature type="chain" id="PRO_5038371338" evidence="9">
    <location>
        <begin position="26"/>
        <end position="470"/>
    </location>
</feature>
<feature type="domain" description="PDZ" evidence="10">
    <location>
        <begin position="258"/>
        <end position="328"/>
    </location>
</feature>
<dbReference type="SUPFAM" id="SSF50494">
    <property type="entry name" value="Trypsin-like serine proteases"/>
    <property type="match status" value="1"/>
</dbReference>
<protein>
    <submittedName>
        <fullName evidence="11">Do family serine endopeptidase</fullName>
    </submittedName>
</protein>
<evidence type="ECO:0000259" key="10">
    <source>
        <dbReference type="PROSITE" id="PS50106"/>
    </source>
</evidence>
<dbReference type="InterPro" id="IPR011782">
    <property type="entry name" value="Pept_S1C_Do"/>
</dbReference>
<evidence type="ECO:0000256" key="4">
    <source>
        <dbReference type="ARBA" id="ARBA00022737"/>
    </source>
</evidence>
<feature type="active site" description="Charge relay system" evidence="7">
    <location>
        <position position="142"/>
    </location>
</feature>
<sequence>MQRTFRRAALAALLIAVGIATPALAREPEVPSGREQIQLSFAPLVKRASPAVVNIYTKTRIRTQRPSFLDDPVFRRFFGDDYMRALPRERVQNALGSGVVLRAHGLIVTNAHVVRNADEIQVVFSDKRELPAKVVLQDDRYDLAVLRVDVGDEPLPYLELRDSDTAEVGDLVLAIGNPFGLQQTVTSGIISAVARSGSGVTESGFFLQTDAAINPGNSGGALLTLDGKLVGINTAIYSSSGGSVGIGFATPSNIVARIIEVAEKGTRLTRPWFGIGVQRVTPDLAQSLGMARPQGVIIRAVAADSPAARAGLKVGDVLLTINGQPVDDEAALRFRLSTQPVDATIRVRTIRKGQEETYVVKIAAPPEVPPRDRTQLTGRQPLTGVTVMNMSPAVADELAIEAGQGGVIVAEVPQGAFAAQFLKVGDYIVGINGREIDSVSTLRTMVSSQPDRWSVSVRRDGEVRTFNFRG</sequence>
<dbReference type="InterPro" id="IPR001940">
    <property type="entry name" value="Peptidase_S1C"/>
</dbReference>
<dbReference type="Pfam" id="PF13180">
    <property type="entry name" value="PDZ_2"/>
    <property type="match status" value="2"/>
</dbReference>
<comment type="caution">
    <text evidence="11">The sequence shown here is derived from an EMBL/GenBank/DDBJ whole genome shotgun (WGS) entry which is preliminary data.</text>
</comment>
<evidence type="ECO:0000313" key="12">
    <source>
        <dbReference type="Proteomes" id="UP000321638"/>
    </source>
</evidence>
<gene>
    <name evidence="11" type="ORF">FHP25_16140</name>
</gene>
<feature type="binding site" evidence="8">
    <location>
        <position position="112"/>
    </location>
    <ligand>
        <name>substrate</name>
    </ligand>
</feature>
<evidence type="ECO:0000256" key="8">
    <source>
        <dbReference type="PIRSR" id="PIRSR611782-2"/>
    </source>
</evidence>
<dbReference type="EMBL" id="VDUZ01000017">
    <property type="protein sequence ID" value="TXL74611.1"/>
    <property type="molecule type" value="Genomic_DNA"/>
</dbReference>
<dbReference type="GO" id="GO:0042597">
    <property type="term" value="C:periplasmic space"/>
    <property type="evidence" value="ECO:0007669"/>
    <property type="project" value="TreeGrafter"/>
</dbReference>
<dbReference type="Pfam" id="PF13365">
    <property type="entry name" value="Trypsin_2"/>
    <property type="match status" value="1"/>
</dbReference>
<evidence type="ECO:0000256" key="1">
    <source>
        <dbReference type="ARBA" id="ARBA00010541"/>
    </source>
</evidence>
<feature type="signal peptide" evidence="9">
    <location>
        <begin position="1"/>
        <end position="25"/>
    </location>
</feature>
<keyword evidence="2" id="KW-0645">Protease</keyword>
<accession>A0A5C8PKZ6</accession>
<dbReference type="GO" id="GO:0006515">
    <property type="term" value="P:protein quality control for misfolded or incompletely synthesized proteins"/>
    <property type="evidence" value="ECO:0007669"/>
    <property type="project" value="TreeGrafter"/>
</dbReference>
<proteinExistence type="inferred from homology"/>
<comment type="similarity">
    <text evidence="1">Belongs to the peptidase S1C family.</text>
</comment>
<feature type="domain" description="PDZ" evidence="10">
    <location>
        <begin position="384"/>
        <end position="440"/>
    </location>
</feature>
<dbReference type="RefSeq" id="WP_147847986.1">
    <property type="nucleotide sequence ID" value="NZ_VDUZ01000017.1"/>
</dbReference>
<dbReference type="Gene3D" id="2.30.42.10">
    <property type="match status" value="2"/>
</dbReference>
<evidence type="ECO:0000256" key="3">
    <source>
        <dbReference type="ARBA" id="ARBA00022729"/>
    </source>
</evidence>
<dbReference type="Gene3D" id="2.40.10.120">
    <property type="match status" value="1"/>
</dbReference>
<dbReference type="Proteomes" id="UP000321638">
    <property type="component" value="Unassembled WGS sequence"/>
</dbReference>
<dbReference type="SUPFAM" id="SSF50156">
    <property type="entry name" value="PDZ domain-like"/>
    <property type="match status" value="2"/>
</dbReference>
<organism evidence="11 12">
    <name type="scientific">Vineibacter terrae</name>
    <dbReference type="NCBI Taxonomy" id="2586908"/>
    <lineage>
        <taxon>Bacteria</taxon>
        <taxon>Pseudomonadati</taxon>
        <taxon>Pseudomonadota</taxon>
        <taxon>Alphaproteobacteria</taxon>
        <taxon>Hyphomicrobiales</taxon>
        <taxon>Vineibacter</taxon>
    </lineage>
</organism>
<dbReference type="PANTHER" id="PTHR22939">
    <property type="entry name" value="SERINE PROTEASE FAMILY S1C HTRA-RELATED"/>
    <property type="match status" value="1"/>
</dbReference>
<dbReference type="NCBIfam" id="TIGR02037">
    <property type="entry name" value="degP_htrA_DO"/>
    <property type="match status" value="1"/>
</dbReference>
<reference evidence="11 12" key="1">
    <citation type="submission" date="2019-06" db="EMBL/GenBank/DDBJ databases">
        <title>New taxonomy in bacterial strain CC-CFT640, isolated from vineyard.</title>
        <authorList>
            <person name="Lin S.-Y."/>
            <person name="Tsai C.-F."/>
            <person name="Young C.-C."/>
        </authorList>
    </citation>
    <scope>NUCLEOTIDE SEQUENCE [LARGE SCALE GENOMIC DNA]</scope>
    <source>
        <strain evidence="11 12">CC-CFT640</strain>
    </source>
</reference>
<evidence type="ECO:0000256" key="2">
    <source>
        <dbReference type="ARBA" id="ARBA00022670"/>
    </source>
</evidence>
<keyword evidence="3 9" id="KW-0732">Signal</keyword>
<dbReference type="OrthoDB" id="9758917at2"/>
<dbReference type="AlphaFoldDB" id="A0A5C8PKZ6"/>
<evidence type="ECO:0000256" key="7">
    <source>
        <dbReference type="PIRSR" id="PIRSR611782-1"/>
    </source>
</evidence>
<keyword evidence="5" id="KW-0378">Hydrolase</keyword>
<dbReference type="InterPro" id="IPR001478">
    <property type="entry name" value="PDZ"/>
</dbReference>
<dbReference type="SMART" id="SM00228">
    <property type="entry name" value="PDZ"/>
    <property type="match status" value="2"/>
</dbReference>
<dbReference type="InterPro" id="IPR036034">
    <property type="entry name" value="PDZ_sf"/>
</dbReference>
<keyword evidence="6" id="KW-0720">Serine protease</keyword>
<dbReference type="GO" id="GO:0004252">
    <property type="term" value="F:serine-type endopeptidase activity"/>
    <property type="evidence" value="ECO:0007669"/>
    <property type="project" value="InterPro"/>
</dbReference>
<feature type="active site" description="Charge relay system" evidence="7">
    <location>
        <position position="218"/>
    </location>
</feature>
<evidence type="ECO:0000256" key="6">
    <source>
        <dbReference type="ARBA" id="ARBA00022825"/>
    </source>
</evidence>
<feature type="binding site" evidence="8">
    <location>
        <begin position="216"/>
        <end position="218"/>
    </location>
    <ligand>
        <name>substrate</name>
    </ligand>
</feature>
<name>A0A5C8PKZ6_9HYPH</name>
<keyword evidence="4" id="KW-0677">Repeat</keyword>
<dbReference type="PRINTS" id="PR00834">
    <property type="entry name" value="PROTEASES2C"/>
</dbReference>
<evidence type="ECO:0000313" key="11">
    <source>
        <dbReference type="EMBL" id="TXL74611.1"/>
    </source>
</evidence>